<accession>A0A2N9IQ07</accession>
<proteinExistence type="predicted"/>
<dbReference type="InterPro" id="IPR057452">
    <property type="entry name" value="BRWD/PHIP_N"/>
</dbReference>
<protein>
    <recommendedName>
        <fullName evidence="1">BRWD/PHIP N-terminal domain-containing protein</fullName>
    </recommendedName>
</protein>
<dbReference type="GO" id="GO:0008360">
    <property type="term" value="P:regulation of cell shape"/>
    <property type="evidence" value="ECO:0007669"/>
    <property type="project" value="TreeGrafter"/>
</dbReference>
<dbReference type="EMBL" id="OIVN01006160">
    <property type="protein sequence ID" value="SPD26598.1"/>
    <property type="molecule type" value="Genomic_DNA"/>
</dbReference>
<dbReference type="Pfam" id="PF25437">
    <property type="entry name" value="BRWD1_N"/>
    <property type="match status" value="1"/>
</dbReference>
<dbReference type="GO" id="GO:0006357">
    <property type="term" value="P:regulation of transcription by RNA polymerase II"/>
    <property type="evidence" value="ECO:0007669"/>
    <property type="project" value="TreeGrafter"/>
</dbReference>
<dbReference type="AlphaFoldDB" id="A0A2N9IQ07"/>
<sequence>MDNWKCISPTGAPSLTMAPLNFSNKVHEKAQPEKEPGATGHVVETGVDIDLREVYFLIMHFLSSGPCQRTFGQFCNELLEYQLLPRRYHAWFSRSGARSGDGDDDGISFPLSYNNLGERYPHIEKDHLVKLLKQLIVSTAPPLHGRVGGNAPNAADVPTLLGTGSFSLLDCM</sequence>
<dbReference type="PANTHER" id="PTHR16266:SF17">
    <property type="entry name" value="BRWD3"/>
    <property type="match status" value="1"/>
</dbReference>
<organism evidence="2">
    <name type="scientific">Fagus sylvatica</name>
    <name type="common">Beechnut</name>
    <dbReference type="NCBI Taxonomy" id="28930"/>
    <lineage>
        <taxon>Eukaryota</taxon>
        <taxon>Viridiplantae</taxon>
        <taxon>Streptophyta</taxon>
        <taxon>Embryophyta</taxon>
        <taxon>Tracheophyta</taxon>
        <taxon>Spermatophyta</taxon>
        <taxon>Magnoliopsida</taxon>
        <taxon>eudicotyledons</taxon>
        <taxon>Gunneridae</taxon>
        <taxon>Pentapetalae</taxon>
        <taxon>rosids</taxon>
        <taxon>fabids</taxon>
        <taxon>Fagales</taxon>
        <taxon>Fagaceae</taxon>
        <taxon>Fagus</taxon>
    </lineage>
</organism>
<reference evidence="2" key="1">
    <citation type="submission" date="2018-02" db="EMBL/GenBank/DDBJ databases">
        <authorList>
            <person name="Cohen D.B."/>
            <person name="Kent A.D."/>
        </authorList>
    </citation>
    <scope>NUCLEOTIDE SEQUENCE</scope>
</reference>
<evidence type="ECO:0000259" key="1">
    <source>
        <dbReference type="Pfam" id="PF25437"/>
    </source>
</evidence>
<dbReference type="GO" id="GO:0007010">
    <property type="term" value="P:cytoskeleton organization"/>
    <property type="evidence" value="ECO:0007669"/>
    <property type="project" value="TreeGrafter"/>
</dbReference>
<feature type="domain" description="BRWD/PHIP N-terminal" evidence="1">
    <location>
        <begin position="42"/>
        <end position="138"/>
    </location>
</feature>
<dbReference type="InterPro" id="IPR052060">
    <property type="entry name" value="Bromo_WD_repeat"/>
</dbReference>
<dbReference type="PANTHER" id="PTHR16266">
    <property type="entry name" value="WD REPEAT DOMAIN 9"/>
    <property type="match status" value="1"/>
</dbReference>
<dbReference type="GO" id="GO:0005634">
    <property type="term" value="C:nucleus"/>
    <property type="evidence" value="ECO:0007669"/>
    <property type="project" value="TreeGrafter"/>
</dbReference>
<evidence type="ECO:0000313" key="2">
    <source>
        <dbReference type="EMBL" id="SPD26598.1"/>
    </source>
</evidence>
<gene>
    <name evidence="2" type="ORF">FSB_LOCUS54480</name>
</gene>
<name>A0A2N9IQ07_FAGSY</name>